<dbReference type="OrthoDB" id="10259630at2759"/>
<keyword evidence="3 4" id="KW-0802">TPR repeat</keyword>
<dbReference type="InterPro" id="IPR019734">
    <property type="entry name" value="TPR_rpt"/>
</dbReference>
<evidence type="ECO:0000259" key="7">
    <source>
        <dbReference type="Pfam" id="PF25068"/>
    </source>
</evidence>
<feature type="domain" description="Tetratricopeptide repeat protein 21A/21B second ARM" evidence="5">
    <location>
        <begin position="427"/>
        <end position="642"/>
    </location>
</feature>
<dbReference type="PANTHER" id="PTHR14699:SF0">
    <property type="entry name" value="TETRATRICOPEPTIDE REPEAT PROTEIN 21 HOMOLOG"/>
    <property type="match status" value="1"/>
</dbReference>
<dbReference type="Pfam" id="PF14559">
    <property type="entry name" value="TPR_19"/>
    <property type="match status" value="1"/>
</dbReference>
<gene>
    <name evidence="8" type="primary">TTC21B</name>
    <name evidence="8" type="ORF">FOZ61_004299</name>
</gene>
<dbReference type="Pfam" id="PF25068">
    <property type="entry name" value="ARM_TT21_4th"/>
    <property type="match status" value="1"/>
</dbReference>
<evidence type="ECO:0000313" key="8">
    <source>
        <dbReference type="EMBL" id="KAF4660025.1"/>
    </source>
</evidence>
<dbReference type="GO" id="GO:0061512">
    <property type="term" value="P:protein localization to cilium"/>
    <property type="evidence" value="ECO:0007669"/>
    <property type="project" value="TreeGrafter"/>
</dbReference>
<feature type="domain" description="Tetratricopeptide repeat protein 21A/21B C-terminal ARM" evidence="6">
    <location>
        <begin position="1348"/>
        <end position="1559"/>
    </location>
</feature>
<dbReference type="SMART" id="SM00028">
    <property type="entry name" value="TPR"/>
    <property type="match status" value="13"/>
</dbReference>
<feature type="domain" description="Tetratricopeptide repeat protein 21A/21B fourth ARM" evidence="7">
    <location>
        <begin position="888"/>
        <end position="1019"/>
    </location>
</feature>
<reference evidence="8 9" key="1">
    <citation type="submission" date="2020-04" db="EMBL/GenBank/DDBJ databases">
        <title>Perkinsus olseni comparative genomics.</title>
        <authorList>
            <person name="Bogema D.R."/>
        </authorList>
    </citation>
    <scope>NUCLEOTIDE SEQUENCE [LARGE SCALE GENOMIC DNA]</scope>
    <source>
        <strain evidence="8">ATCC PRA-179</strain>
    </source>
</reference>
<dbReference type="InterPro" id="IPR056834">
    <property type="entry name" value="ARM_TT21_C"/>
</dbReference>
<dbReference type="PROSITE" id="PS50005">
    <property type="entry name" value="TPR"/>
    <property type="match status" value="1"/>
</dbReference>
<dbReference type="PANTHER" id="PTHR14699">
    <property type="entry name" value="STI2 PROTEIN-RELATED"/>
    <property type="match status" value="1"/>
</dbReference>
<evidence type="ECO:0000256" key="4">
    <source>
        <dbReference type="PROSITE-ProRule" id="PRU00339"/>
    </source>
</evidence>
<organism evidence="8 9">
    <name type="scientific">Perkinsus olseni</name>
    <name type="common">Perkinsus atlanticus</name>
    <dbReference type="NCBI Taxonomy" id="32597"/>
    <lineage>
        <taxon>Eukaryota</taxon>
        <taxon>Sar</taxon>
        <taxon>Alveolata</taxon>
        <taxon>Perkinsozoa</taxon>
        <taxon>Perkinsea</taxon>
        <taxon>Perkinsida</taxon>
        <taxon>Perkinsidae</taxon>
        <taxon>Perkinsus</taxon>
    </lineage>
</organism>
<comment type="caution">
    <text evidence="8">The sequence shown here is derived from an EMBL/GenBank/DDBJ whole genome shotgun (WGS) entry which is preliminary data.</text>
</comment>
<keyword evidence="2" id="KW-0677">Repeat</keyword>
<dbReference type="Pfam" id="PF25063">
    <property type="entry name" value="ARM_TT21_C"/>
    <property type="match status" value="1"/>
</dbReference>
<dbReference type="Gene3D" id="1.25.40.10">
    <property type="entry name" value="Tetratricopeptide repeat domain"/>
    <property type="match status" value="4"/>
</dbReference>
<dbReference type="InterPro" id="IPR040364">
    <property type="entry name" value="TTC21A/TTC21B"/>
</dbReference>
<dbReference type="InterPro" id="IPR056832">
    <property type="entry name" value="ARM_TT21_2nd"/>
</dbReference>
<dbReference type="EMBL" id="JABAHT010000246">
    <property type="protein sequence ID" value="KAF4660025.1"/>
    <property type="molecule type" value="Genomic_DNA"/>
</dbReference>
<evidence type="ECO:0000313" key="9">
    <source>
        <dbReference type="Proteomes" id="UP000570595"/>
    </source>
</evidence>
<evidence type="ECO:0000256" key="3">
    <source>
        <dbReference type="ARBA" id="ARBA00022803"/>
    </source>
</evidence>
<dbReference type="GO" id="GO:0005929">
    <property type="term" value="C:cilium"/>
    <property type="evidence" value="ECO:0007669"/>
    <property type="project" value="GOC"/>
</dbReference>
<name>A0A7J6LL86_PEROL</name>
<sequence length="1564" mass="173389">MALALQSEQQLTSEQVCSLAFYYCRKGYNNTIGPLLDRLVPSDINDRSVRDLLAAAHTYLSGGRTTKALRSALKDLTTIVNSNTRISTHCEVAVYAAAIWMHTKASLIGKNSDQSNPSRQLPAKDQSVIASLQQKASASSFENTGTGYTTSSQNMASLFFFLVGDVDRAIRYLDANPAYQKWDEPIPVRNPDDPVSTSLNPTGMALKGWAMLNRGFDRMAQGQVKNFSTAVLDAATQWFDSSLQKSSGVMEAAMGKAEVLVAKRQVPPALDIYSECMAMHGNWFPAAAHSQAWASLLASEFDQARDVIERAKAQQLTAADEIELGKLSVVLTVATEGPSMKVAQSVQSVQELLLQQEPDNPRILLSFASLIARLCATPTSGTASEYGSSPSRGRRVVEACIKASLAALKCAEEVDGHESSYVGGCLTQLGYQKLMMGRADEATEYFNRAMAASGEGSEVDALYGTIWCCIASGNFLEASEQLDLLTEVAASSSRSGKSAEVAYLRSITAHHEGHREQAISSLNEGLTLHLTRFKHSTGQDFYHHLNPYFMAMIAYQYITLDASSQKEASAGGGTNLARGMKVLETVSRFMPGLFPIRMALAQANIDMGSPDKALRVLAQSVRADPTQVEAYIRLARLYTQQDQHVTAAEYLEQGFAQDFAVRQHPLYAAVRAEVLMGENKIDEAIKLLREAIEVEGVRQRTRRRSPRKGSPKVSSDGLHVTLKDRSMVFCTFIKALAAGDLVEEAKQAQEDALAEFTGTSEEVTIIVAGADVAVKRGDVDEALAALGRIPTTSATYVRARLTMGDIYKKHKKDRKSWDTRREVNPCRRQVERYAQCYTDVCDHQPSVVNFSLLGDAYLSIQEPLLAIEAFENARRLDKSGKVDHNHNLVKKIGRAWVEIHDYEKAIDYYKTALKRADSIPAATCSDLRRDLARLYLDLSRYQDCIQEIHRHLAVPHDEAAVDQVTDRIRSYLLLSEAHQKHHDSRIPDQDAARAGQLIPQSLDALKEAKELAVKALAAVGVVAGKKSGTGDDEDADVMTLKKLAGDVHYQLGCYLEHREHNFDAAVGQYTTALEFDEGKEEALMALARLRLSRGEIDSCERTLRALLRANKDHEDADMMLASVMASRAQKALAASSGYSTEEGIPIEATDEFKAVVGHYKEMLDKDPSNFKALGQLLLLLRKTGRLAHLGPKYLEKAANSIPKGADAPPGIRHAPLKPPSLRYYYHSGSVEACSLDGSTNRRLDSEAYYLPCHSLRHECIDVYIQKCQSEALNIYQDISEAIVEFNASRKDVEYRGDAIMHMIEIYLFPDASDGCSLEVSRARRRLGMITEQGLDPTGSPVMTNIAEAKDLCRELAERGRQGWSPKLRVLRSQADLLTRNKATVDAALNDLMALFNESRAYVPALLAISQGLVLSKQNSKARNQLKRICEFAVNSYNPDFADDFEKAWLLLADLYISSGKYDLATKLCVQARDQNQSCGRAWELLGLIYEKEQAYKDAALHYQKAWELFCERRAAVGYRLAFNFLKARRYVDSIRICHKVLALDEHYPRIRRDILDKARSYLRL</sequence>
<dbReference type="FunFam" id="1.25.40.10:FF:000219">
    <property type="entry name" value="Tetratricopeptide repeat domain 21B"/>
    <property type="match status" value="1"/>
</dbReference>
<proteinExistence type="inferred from homology"/>
<dbReference type="GO" id="GO:0030991">
    <property type="term" value="C:intraciliary transport particle A"/>
    <property type="evidence" value="ECO:0007669"/>
    <property type="project" value="TreeGrafter"/>
</dbReference>
<accession>A0A7J6LL86</accession>
<feature type="repeat" description="TPR" evidence="4">
    <location>
        <begin position="886"/>
        <end position="919"/>
    </location>
</feature>
<dbReference type="Pfam" id="PF25060">
    <property type="entry name" value="ARM_TT21_2nd"/>
    <property type="match status" value="1"/>
</dbReference>
<comment type="similarity">
    <text evidence="1">Belongs to the TTC21 family.</text>
</comment>
<dbReference type="InterPro" id="IPR056836">
    <property type="entry name" value="ARM_TT21_4th"/>
</dbReference>
<dbReference type="InterPro" id="IPR011990">
    <property type="entry name" value="TPR-like_helical_dom_sf"/>
</dbReference>
<dbReference type="SUPFAM" id="SSF48452">
    <property type="entry name" value="TPR-like"/>
    <property type="match status" value="4"/>
</dbReference>
<protein>
    <submittedName>
        <fullName evidence="8">Tetratricopeptide repeat protein 21B</fullName>
    </submittedName>
</protein>
<evidence type="ECO:0000259" key="6">
    <source>
        <dbReference type="Pfam" id="PF25063"/>
    </source>
</evidence>
<evidence type="ECO:0000256" key="2">
    <source>
        <dbReference type="ARBA" id="ARBA00022737"/>
    </source>
</evidence>
<evidence type="ECO:0000256" key="1">
    <source>
        <dbReference type="ARBA" id="ARBA00010935"/>
    </source>
</evidence>
<dbReference type="Pfam" id="PF25058">
    <property type="entry name" value="ARM_TT21"/>
    <property type="match status" value="1"/>
</dbReference>
<dbReference type="GO" id="GO:0035721">
    <property type="term" value="P:intraciliary retrograde transport"/>
    <property type="evidence" value="ECO:0007669"/>
    <property type="project" value="TreeGrafter"/>
</dbReference>
<dbReference type="Proteomes" id="UP000570595">
    <property type="component" value="Unassembled WGS sequence"/>
</dbReference>
<evidence type="ECO:0000259" key="5">
    <source>
        <dbReference type="Pfam" id="PF25060"/>
    </source>
</evidence>